<feature type="transmembrane region" description="Helical" evidence="5">
    <location>
        <begin position="20"/>
        <end position="41"/>
    </location>
</feature>
<organism evidence="6 7">
    <name type="scientific">Massarina eburnea CBS 473.64</name>
    <dbReference type="NCBI Taxonomy" id="1395130"/>
    <lineage>
        <taxon>Eukaryota</taxon>
        <taxon>Fungi</taxon>
        <taxon>Dikarya</taxon>
        <taxon>Ascomycota</taxon>
        <taxon>Pezizomycotina</taxon>
        <taxon>Dothideomycetes</taxon>
        <taxon>Pleosporomycetidae</taxon>
        <taxon>Pleosporales</taxon>
        <taxon>Massarineae</taxon>
        <taxon>Massarinaceae</taxon>
        <taxon>Massarina</taxon>
    </lineage>
</organism>
<evidence type="ECO:0000256" key="4">
    <source>
        <dbReference type="ARBA" id="ARBA00023136"/>
    </source>
</evidence>
<gene>
    <name evidence="6" type="ORF">P280DRAFT_422076</name>
</gene>
<evidence type="ECO:0000313" key="7">
    <source>
        <dbReference type="Proteomes" id="UP000799753"/>
    </source>
</evidence>
<feature type="transmembrane region" description="Helical" evidence="5">
    <location>
        <begin position="61"/>
        <end position="83"/>
    </location>
</feature>
<dbReference type="SUPFAM" id="SSF103473">
    <property type="entry name" value="MFS general substrate transporter"/>
    <property type="match status" value="1"/>
</dbReference>
<evidence type="ECO:0000256" key="3">
    <source>
        <dbReference type="ARBA" id="ARBA00022989"/>
    </source>
</evidence>
<keyword evidence="7" id="KW-1185">Reference proteome</keyword>
<accession>A0A6A6S7Y0</accession>
<feature type="transmembrane region" description="Helical" evidence="5">
    <location>
        <begin position="196"/>
        <end position="216"/>
    </location>
</feature>
<dbReference type="PANTHER" id="PTHR23501:SF43">
    <property type="entry name" value="MULTIDRUG TRANSPORTER, PUTATIVE (AFU_ORTHOLOGUE AFUA_6G03040)-RELATED"/>
    <property type="match status" value="1"/>
</dbReference>
<protein>
    <recommendedName>
        <fullName evidence="8">MFS general substrate transporter</fullName>
    </recommendedName>
</protein>
<keyword evidence="4 5" id="KW-0472">Membrane</keyword>
<dbReference type="GO" id="GO:0005886">
    <property type="term" value="C:plasma membrane"/>
    <property type="evidence" value="ECO:0007669"/>
    <property type="project" value="TreeGrafter"/>
</dbReference>
<evidence type="ECO:0000256" key="1">
    <source>
        <dbReference type="ARBA" id="ARBA00004141"/>
    </source>
</evidence>
<reference evidence="6" key="1">
    <citation type="journal article" date="2020" name="Stud. Mycol.">
        <title>101 Dothideomycetes genomes: a test case for predicting lifestyles and emergence of pathogens.</title>
        <authorList>
            <person name="Haridas S."/>
            <person name="Albert R."/>
            <person name="Binder M."/>
            <person name="Bloem J."/>
            <person name="Labutti K."/>
            <person name="Salamov A."/>
            <person name="Andreopoulos B."/>
            <person name="Baker S."/>
            <person name="Barry K."/>
            <person name="Bills G."/>
            <person name="Bluhm B."/>
            <person name="Cannon C."/>
            <person name="Castanera R."/>
            <person name="Culley D."/>
            <person name="Daum C."/>
            <person name="Ezra D."/>
            <person name="Gonzalez J."/>
            <person name="Henrissat B."/>
            <person name="Kuo A."/>
            <person name="Liang C."/>
            <person name="Lipzen A."/>
            <person name="Lutzoni F."/>
            <person name="Magnuson J."/>
            <person name="Mondo S."/>
            <person name="Nolan M."/>
            <person name="Ohm R."/>
            <person name="Pangilinan J."/>
            <person name="Park H.-J."/>
            <person name="Ramirez L."/>
            <person name="Alfaro M."/>
            <person name="Sun H."/>
            <person name="Tritt A."/>
            <person name="Yoshinaga Y."/>
            <person name="Zwiers L.-H."/>
            <person name="Turgeon B."/>
            <person name="Goodwin S."/>
            <person name="Spatafora J."/>
            <person name="Crous P."/>
            <person name="Grigoriev I."/>
        </authorList>
    </citation>
    <scope>NUCLEOTIDE SEQUENCE</scope>
    <source>
        <strain evidence="6">CBS 473.64</strain>
    </source>
</reference>
<feature type="transmembrane region" description="Helical" evidence="5">
    <location>
        <begin position="154"/>
        <end position="175"/>
    </location>
</feature>
<feature type="transmembrane region" description="Helical" evidence="5">
    <location>
        <begin position="122"/>
        <end position="142"/>
    </location>
</feature>
<dbReference type="GO" id="GO:0022857">
    <property type="term" value="F:transmembrane transporter activity"/>
    <property type="evidence" value="ECO:0007669"/>
    <property type="project" value="TreeGrafter"/>
</dbReference>
<feature type="transmembrane region" description="Helical" evidence="5">
    <location>
        <begin position="89"/>
        <end position="115"/>
    </location>
</feature>
<dbReference type="PANTHER" id="PTHR23501">
    <property type="entry name" value="MAJOR FACILITATOR SUPERFAMILY"/>
    <property type="match status" value="1"/>
</dbReference>
<dbReference type="AlphaFoldDB" id="A0A6A6S7Y0"/>
<keyword evidence="2 5" id="KW-0812">Transmembrane</keyword>
<evidence type="ECO:0000313" key="6">
    <source>
        <dbReference type="EMBL" id="KAF2643322.1"/>
    </source>
</evidence>
<evidence type="ECO:0008006" key="8">
    <source>
        <dbReference type="Google" id="ProtNLM"/>
    </source>
</evidence>
<sequence length="285" mass="31374">MHITGFEDAANLHSWKSPSVMIPLLLSVPLWLSFVVSQYYITISQKSQEHVFPWRCFTNRVTMGLILNAFLSGAISITCMIQIPTRLQTAIVISAMKAGIYLIPFTLAMLVAIVIKKRRLSPVYLALMTAAMQLVGVVLLSLGPIDNPGYKAMYGIEFVVGLGVGADIAVTTLMMPHAIEKRELSVGAALIISFQFRFLGAAAALAIVAAVGNAWLRDSLSVVLNSEETTSIFRRPDVIKALPDLSREMVQWMFVKSFNLQMRILIGFTAAHVPVTFLTWKGDVK</sequence>
<name>A0A6A6S7Y0_9PLEO</name>
<comment type="subcellular location">
    <subcellularLocation>
        <location evidence="1">Membrane</location>
        <topology evidence="1">Multi-pass membrane protein</topology>
    </subcellularLocation>
</comment>
<evidence type="ECO:0000256" key="2">
    <source>
        <dbReference type="ARBA" id="ARBA00022692"/>
    </source>
</evidence>
<dbReference type="InterPro" id="IPR036259">
    <property type="entry name" value="MFS_trans_sf"/>
</dbReference>
<keyword evidence="3 5" id="KW-1133">Transmembrane helix</keyword>
<dbReference type="EMBL" id="MU006780">
    <property type="protein sequence ID" value="KAF2643322.1"/>
    <property type="molecule type" value="Genomic_DNA"/>
</dbReference>
<proteinExistence type="predicted"/>
<evidence type="ECO:0000256" key="5">
    <source>
        <dbReference type="SAM" id="Phobius"/>
    </source>
</evidence>
<dbReference type="Gene3D" id="1.20.1250.20">
    <property type="entry name" value="MFS general substrate transporter like domains"/>
    <property type="match status" value="1"/>
</dbReference>
<dbReference type="Proteomes" id="UP000799753">
    <property type="component" value="Unassembled WGS sequence"/>
</dbReference>
<feature type="transmembrane region" description="Helical" evidence="5">
    <location>
        <begin position="260"/>
        <end position="280"/>
    </location>
</feature>
<dbReference type="OrthoDB" id="440553at2759"/>